<dbReference type="Proteomes" id="UP000318943">
    <property type="component" value="Unassembled WGS sequence"/>
</dbReference>
<protein>
    <submittedName>
        <fullName evidence="2">DUF2188 domain-containing protein</fullName>
    </submittedName>
</protein>
<name>A0AAE9IA11_9BURK</name>
<evidence type="ECO:0000313" key="4">
    <source>
        <dbReference type="Proteomes" id="UP001056132"/>
    </source>
</evidence>
<proteinExistence type="predicted"/>
<dbReference type="RefSeq" id="WP_144197706.1">
    <property type="nucleotide sequence ID" value="NZ_CAJPVH010000012.1"/>
</dbReference>
<keyword evidence="3" id="KW-1185">Reference proteome</keyword>
<dbReference type="KEGG" id="ccam:M5D45_27635"/>
<evidence type="ECO:0000313" key="1">
    <source>
        <dbReference type="EMBL" id="TSP12739.1"/>
    </source>
</evidence>
<dbReference type="Proteomes" id="UP001056132">
    <property type="component" value="Chromosome 2"/>
</dbReference>
<reference evidence="1 3" key="1">
    <citation type="submission" date="2019-05" db="EMBL/GenBank/DDBJ databases">
        <title>Whole genome sequence analysis of Cupriavidus campinensis S14E4C strain.</title>
        <authorList>
            <person name="Abbaszade G."/>
            <person name="Szabo A."/>
            <person name="Toumi M."/>
            <person name="Toth E."/>
        </authorList>
    </citation>
    <scope>NUCLEOTIDE SEQUENCE [LARGE SCALE GENOMIC DNA]</scope>
    <source>
        <strain evidence="1 3">S14E4C</strain>
    </source>
</reference>
<dbReference type="EMBL" id="CP097331">
    <property type="protein sequence ID" value="URF06846.1"/>
    <property type="molecule type" value="Genomic_DNA"/>
</dbReference>
<dbReference type="AlphaFoldDB" id="A0AAE9IA11"/>
<gene>
    <name evidence="1" type="ORF">FGG12_11060</name>
    <name evidence="2" type="ORF">M5D45_27635</name>
</gene>
<reference evidence="2" key="2">
    <citation type="journal article" date="2022" name="Microbiol. Resour. Announc.">
        <title>Genome Sequence of Cupriavidus campinensis Strain G5, a Member of a Bacterial Consortium Capable of Polyethylene Degradation.</title>
        <authorList>
            <person name="Schneider B."/>
            <person name="Pfeiffer F."/>
            <person name="Dyall-Smith M."/>
            <person name="Kunte H.J."/>
        </authorList>
    </citation>
    <scope>NUCLEOTIDE SEQUENCE</scope>
    <source>
        <strain evidence="2">G5</strain>
    </source>
</reference>
<evidence type="ECO:0000313" key="3">
    <source>
        <dbReference type="Proteomes" id="UP000318943"/>
    </source>
</evidence>
<organism evidence="2 4">
    <name type="scientific">Cupriavidus campinensis</name>
    <dbReference type="NCBI Taxonomy" id="151783"/>
    <lineage>
        <taxon>Bacteria</taxon>
        <taxon>Pseudomonadati</taxon>
        <taxon>Pseudomonadota</taxon>
        <taxon>Betaproteobacteria</taxon>
        <taxon>Burkholderiales</taxon>
        <taxon>Burkholderiaceae</taxon>
        <taxon>Cupriavidus</taxon>
    </lineage>
</organism>
<dbReference type="InterPro" id="IPR018691">
    <property type="entry name" value="DUF2188"/>
</dbReference>
<accession>A0AAE9IA11</accession>
<dbReference type="EMBL" id="VCIZ01000005">
    <property type="protein sequence ID" value="TSP12739.1"/>
    <property type="molecule type" value="Genomic_DNA"/>
</dbReference>
<sequence>MTTPILVAPYRGGWDVIHEGARYADSHHADRDAAVVAGTALARSERATLVTLDLAGCECTRIDYAARTHMAATAD</sequence>
<reference evidence="2" key="3">
    <citation type="submission" date="2022-05" db="EMBL/GenBank/DDBJ databases">
        <authorList>
            <person name="Kunte H.-J."/>
        </authorList>
    </citation>
    <scope>NUCLEOTIDE SEQUENCE</scope>
    <source>
        <strain evidence="2">G5</strain>
    </source>
</reference>
<evidence type="ECO:0000313" key="2">
    <source>
        <dbReference type="EMBL" id="URF06846.1"/>
    </source>
</evidence>
<dbReference type="Pfam" id="PF09954">
    <property type="entry name" value="DUF2188"/>
    <property type="match status" value="1"/>
</dbReference>